<evidence type="ECO:0000313" key="1">
    <source>
        <dbReference type="EMBL" id="MDV2888350.1"/>
    </source>
</evidence>
<comment type="caution">
    <text evidence="1">The sequence shown here is derived from an EMBL/GenBank/DDBJ whole genome shotgun (WGS) entry which is preliminary data.</text>
</comment>
<proteinExistence type="predicted"/>
<organism evidence="1 2">
    <name type="scientific">Alkalihalophilus pseudofirmus</name>
    <name type="common">Bacillus pseudofirmus</name>
    <dbReference type="NCBI Taxonomy" id="79885"/>
    <lineage>
        <taxon>Bacteria</taxon>
        <taxon>Bacillati</taxon>
        <taxon>Bacillota</taxon>
        <taxon>Bacilli</taxon>
        <taxon>Bacillales</taxon>
        <taxon>Bacillaceae</taxon>
        <taxon>Alkalihalophilus</taxon>
    </lineage>
</organism>
<feature type="non-terminal residue" evidence="1">
    <location>
        <position position="1"/>
    </location>
</feature>
<reference evidence="1" key="1">
    <citation type="submission" date="2023-10" db="EMBL/GenBank/DDBJ databases">
        <title>Screening of Alkalihalophilus pseudofirmusBZ-TG-HK211 and Its Alleviation of Salt Stress on Rapeseed Growth.</title>
        <authorList>
            <person name="Zhao B."/>
            <person name="Guo T."/>
        </authorList>
    </citation>
    <scope>NUCLEOTIDE SEQUENCE</scope>
    <source>
        <strain evidence="1">BZ-TG-HK211</strain>
    </source>
</reference>
<sequence length="66" mass="6900">TMMSPVRHGAFAAGCIRDIAGRFASPTPLDCDLNVTAFGISGNSFAFEAEANGTTTISHGRLELRA</sequence>
<accession>A0AAJ2NTG9</accession>
<dbReference type="Proteomes" id="UP001285636">
    <property type="component" value="Unassembled WGS sequence"/>
</dbReference>
<name>A0AAJ2NTG9_ALKPS</name>
<gene>
    <name evidence="1" type="ORF">RYX45_24630</name>
</gene>
<dbReference type="AlphaFoldDB" id="A0AAJ2NTG9"/>
<dbReference type="EMBL" id="JAWJAY010001326">
    <property type="protein sequence ID" value="MDV2888350.1"/>
    <property type="molecule type" value="Genomic_DNA"/>
</dbReference>
<protein>
    <submittedName>
        <fullName evidence="1">Uncharacterized protein</fullName>
    </submittedName>
</protein>
<evidence type="ECO:0000313" key="2">
    <source>
        <dbReference type="Proteomes" id="UP001285636"/>
    </source>
</evidence>